<feature type="region of interest" description="Disordered" evidence="1">
    <location>
        <begin position="649"/>
        <end position="721"/>
    </location>
</feature>
<dbReference type="EMBL" id="CAJVPV010001059">
    <property type="protein sequence ID" value="CAG8485008.1"/>
    <property type="molecule type" value="Genomic_DNA"/>
</dbReference>
<sequence length="2144" mass="241696">MSRNPTKPVNDLIKFWASQQEESEREKLKASEKLLPKSRPLSPNVSAPSSPQTKPQQPQQTASPRPWNLTNLNNNAPSSIIPSLSSVSPLPPSSIPFGDLSVSQPVSISDRLFSNKSKDVNDENEDSVPDNSFSIIDIQHVPGHKEHGRMDWSLLTQESSSSTPVASFTENVNSSSTKPTVQKSLVKDTSFLNTTRDPPLKPKDPSIRDSLPKVKKVSNLVSKFEQVASPPTSPTALSPINRFNQIPDPLTLDKDPTSPTDGHVKRIQPIIEPLFMSSLKRNVLTDESESTVTTSQPSTSLLSSKEKNKKSTANGIIVNVSSTQTYSTITSPIENVVMKESVVSTNVPENPTSTKTQAKRNALENFTSSTTQNTPATSKQNISSTLSTNPFITNSIFQYTMEGSPTIMTPTSNHVKPKLEPLSIASSPPVRRPSQASSSIPDTSAPPKQIVIPTIQESIHEYDSSVLSSYEDDSPKINLTSPLRIPSPEPLFKRYRTSTESDTEFFTSLSTEFDKILTDSKSKVLTKSRSTRFSEILPQSAKSANLSVPQGFRDSSRKPLKLETDLSTSTSNETPASPVQKQITNETPASPISPARSLISSTHSPISPTRSKSPESVSRDSFSNRYTLPALPVLPSIVPASPIWGPNAEKSVPPSPIQTSTPKIKSPTLPPALPLVNSPSVPPIESKIIDNQSANSSKQTSSMWGSVPDTSEKNSSTPDEPLSQLYSTIWQAMTQTSLDKNGSIRRNGPPAFSDNNRSVLSPEAAPISSHRSNSSGLGFPEPLPKAQYTTTNRRENESTAPSRVFSSTLPSSLNLPLPAMDRDSWGLWGESLNPFKSHFDSKSSTPEPYISNSDDINQDNQDYNPFLDSHYVDQSDLYKVIVGPKGGDKKKSNLLTARDTGAYIMEMQETNIANRKDRNDSYMDKIKGSNEQERSIPLKAKMSMRKPMPSINDTSLSDENQGHAYTIALRKTGSFETYVSEAGSTKKSQYGKRHKFKPVQLPPSPYTTVRPTRNSLSPISTLKNNPIIAQKTSVKYNDHDLPEYASTKSRMSALVPHNLTTTEYRKLNRSDPDLTARYRHNIFNKAFRKNNMTVPDFTRLNSVKERKPDFTMAIMADADLDPSKVTKFSIDPFDESESNQLFKPGAPWIYLPHLDEFIKSLPEAEFSDPKDLMTDDEYEKFILSSGNGKAQPESLFPPMNQIPKDITLDDLKNNKTKSGSKFSLSQASRNDLMATAIDGVLTVQAPYGIKFMKLEIIRDLIQFLALIVTFGSSGVQGVWVNVLLYTIPNLLGLNLDRVFGHGTIFFILFCLMSLMGLYWFRLMTKYDPNADVEGLESSPWSLRPETKRRQNIVLVFILTTLYLPLSKLSIDVLVWSDSFWAVPNPYTDVDNPVFGEASNGMRSPGDFCYVTSMRKDDMNFSPVLIGIALLTLGVFTIWFPIALKRLVDKNLPKTDSYNELGEAVASSEEEYKKLLLKDTCPYNFLYNVYSSKWAAYKTFIMANKFVSILFVVSISKDNCLFRNVPRMQTDIIRQLIQLVLMIILFLFHWKSEPFLYPLQNTGEYWSRIGYVVNSILAVVIAFQVSSIDGIRTASTIISYLFIAVVVWCVVQETESYRTILKKVTKRLDFSLNIYSSKLDFSKHIKKRVWQETWSALLLTSDQFKMPKDKVVAYSQSIYRPPYMLNFMGTVAERHVENLKIIRQIGIRNYTSSMTPLSTSLLKMRAKIVDNYVGPDMYYAPEFLSLKIKTCFGKAYVVPFPFSVVMVYDEDESVVTLTQEWEIARYIQQNENKEIMRRRLVRQMIRALEGKTVIGPCYDGNDADLSRDMDSKSFNGSSNVRYYRGLLQIRRKQYSKWKDFYNMNPGFDVTITYAAASKWNTSQNSSQPTHERVVSHDVLGITTDFQMTPQLEKLFTDNYGLLSVGLNEIQKMMKEYREFYRDEARAKENALSYGFFINIYDNPSIPLESLPALLLSTEENPAVHAIPETNYPSLIYLYERMRAVNISRVHQWWYLFWEDLWRKNHKEISELNKHPQDFSPSYRTSVCYRPMVRLELENFLEKRGCWKNNGKKGFLNSGVLNRVYLYLNNVVFEGSDGKNKRRKSNSKDIEEEKTKRWNITKGNTIDDNSEYQIMQVYQGQGRSLY</sequence>
<accession>A0A9N8WCG0</accession>
<dbReference type="OrthoDB" id="10261361at2759"/>
<feature type="compositionally biased region" description="Polar residues" evidence="1">
    <location>
        <begin position="565"/>
        <end position="590"/>
    </location>
</feature>
<feature type="transmembrane region" description="Helical" evidence="2">
    <location>
        <begin position="1423"/>
        <end position="1443"/>
    </location>
</feature>
<feature type="region of interest" description="Disordered" evidence="1">
    <location>
        <begin position="408"/>
        <end position="447"/>
    </location>
</feature>
<feature type="region of interest" description="Disordered" evidence="1">
    <location>
        <begin position="564"/>
        <end position="621"/>
    </location>
</feature>
<feature type="compositionally biased region" description="Polar residues" evidence="1">
    <location>
        <begin position="1006"/>
        <end position="1020"/>
    </location>
</feature>
<feature type="compositionally biased region" description="Polar residues" evidence="1">
    <location>
        <begin position="165"/>
        <end position="183"/>
    </location>
</feature>
<feature type="region of interest" description="Disordered" evidence="1">
    <location>
        <begin position="989"/>
        <end position="1020"/>
    </location>
</feature>
<evidence type="ECO:0000256" key="1">
    <source>
        <dbReference type="SAM" id="MobiDB-lite"/>
    </source>
</evidence>
<feature type="compositionally biased region" description="Basic and acidic residues" evidence="1">
    <location>
        <begin position="22"/>
        <end position="35"/>
    </location>
</feature>
<feature type="compositionally biased region" description="Low complexity" evidence="1">
    <location>
        <begin position="46"/>
        <end position="64"/>
    </location>
</feature>
<gene>
    <name evidence="3" type="ORF">AMORRO_LOCUS2496</name>
</gene>
<organism evidence="3 4">
    <name type="scientific">Acaulospora morrowiae</name>
    <dbReference type="NCBI Taxonomy" id="94023"/>
    <lineage>
        <taxon>Eukaryota</taxon>
        <taxon>Fungi</taxon>
        <taxon>Fungi incertae sedis</taxon>
        <taxon>Mucoromycota</taxon>
        <taxon>Glomeromycotina</taxon>
        <taxon>Glomeromycetes</taxon>
        <taxon>Diversisporales</taxon>
        <taxon>Acaulosporaceae</taxon>
        <taxon>Acaulospora</taxon>
    </lineage>
</organism>
<dbReference type="Proteomes" id="UP000789342">
    <property type="component" value="Unassembled WGS sequence"/>
</dbReference>
<feature type="compositionally biased region" description="Basic and acidic residues" evidence="1">
    <location>
        <begin position="198"/>
        <end position="210"/>
    </location>
</feature>
<feature type="region of interest" description="Disordered" evidence="1">
    <location>
        <begin position="165"/>
        <end position="210"/>
    </location>
</feature>
<keyword evidence="4" id="KW-1185">Reference proteome</keyword>
<feature type="compositionally biased region" description="Low complexity" evidence="1">
    <location>
        <begin position="290"/>
        <end position="303"/>
    </location>
</feature>
<keyword evidence="2" id="KW-0812">Transmembrane</keyword>
<feature type="compositionally biased region" description="Polar residues" evidence="1">
    <location>
        <begin position="689"/>
        <end position="704"/>
    </location>
</feature>
<comment type="caution">
    <text evidence="3">The sequence shown here is derived from an EMBL/GenBank/DDBJ whole genome shotgun (WGS) entry which is preliminary data.</text>
</comment>
<feature type="region of interest" description="Disordered" evidence="1">
    <location>
        <begin position="739"/>
        <end position="807"/>
    </location>
</feature>
<evidence type="ECO:0000256" key="2">
    <source>
        <dbReference type="SAM" id="Phobius"/>
    </source>
</evidence>
<feature type="transmembrane region" description="Helical" evidence="2">
    <location>
        <begin position="1596"/>
        <end position="1613"/>
    </location>
</feature>
<feature type="compositionally biased region" description="Low complexity" evidence="1">
    <location>
        <begin position="77"/>
        <end position="88"/>
    </location>
</feature>
<keyword evidence="2" id="KW-1133">Transmembrane helix</keyword>
<feature type="transmembrane region" description="Helical" evidence="2">
    <location>
        <begin position="1261"/>
        <end position="1287"/>
    </location>
</feature>
<feature type="transmembrane region" description="Helical" evidence="2">
    <location>
        <begin position="1531"/>
        <end position="1549"/>
    </location>
</feature>
<keyword evidence="2" id="KW-0472">Membrane</keyword>
<protein>
    <submittedName>
        <fullName evidence="3">15034_t:CDS:1</fullName>
    </submittedName>
</protein>
<feature type="transmembrane region" description="Helical" evidence="2">
    <location>
        <begin position="1352"/>
        <end position="1370"/>
    </location>
</feature>
<feature type="transmembrane region" description="Helical" evidence="2">
    <location>
        <begin position="1564"/>
        <end position="1584"/>
    </location>
</feature>
<feature type="region of interest" description="Disordered" evidence="1">
    <location>
        <begin position="1"/>
        <end position="101"/>
    </location>
</feature>
<proteinExistence type="predicted"/>
<feature type="transmembrane region" description="Helical" evidence="2">
    <location>
        <begin position="1299"/>
        <end position="1320"/>
    </location>
</feature>
<name>A0A9N8WCG0_9GLOM</name>
<evidence type="ECO:0000313" key="4">
    <source>
        <dbReference type="Proteomes" id="UP000789342"/>
    </source>
</evidence>
<feature type="region of interest" description="Disordered" evidence="1">
    <location>
        <begin position="286"/>
        <end position="309"/>
    </location>
</feature>
<reference evidence="3" key="1">
    <citation type="submission" date="2021-06" db="EMBL/GenBank/DDBJ databases">
        <authorList>
            <person name="Kallberg Y."/>
            <person name="Tangrot J."/>
            <person name="Rosling A."/>
        </authorList>
    </citation>
    <scope>NUCLEOTIDE SEQUENCE</scope>
    <source>
        <strain evidence="3">CL551</strain>
    </source>
</reference>
<evidence type="ECO:0000313" key="3">
    <source>
        <dbReference type="EMBL" id="CAG8485008.1"/>
    </source>
</evidence>
<feature type="compositionally biased region" description="Polar residues" evidence="1">
    <location>
        <begin position="598"/>
        <end position="621"/>
    </location>
</feature>